<accession>A0A3S5XZY1</accession>
<dbReference type="RefSeq" id="WP_099651280.1">
    <property type="nucleotide sequence ID" value="NZ_CP024411.1"/>
</dbReference>
<proteinExistence type="predicted"/>
<protein>
    <submittedName>
        <fullName evidence="1">Uncharacterized protein</fullName>
    </submittedName>
</protein>
<name>A0A3S5XZY1_9MOLU</name>
<keyword evidence="2" id="KW-1185">Reference proteome</keyword>
<dbReference type="Proteomes" id="UP000232226">
    <property type="component" value="Chromosome"/>
</dbReference>
<reference evidence="1 2" key="1">
    <citation type="submission" date="2017-10" db="EMBL/GenBank/DDBJ databases">
        <title>Complete Genome Sequence of Mesoplasma entomophilum.</title>
        <authorList>
            <person name="Knight T.F."/>
            <person name="Citino T."/>
            <person name="Rubinstein R."/>
            <person name="Neuschaefer Z."/>
        </authorList>
    </citation>
    <scope>NUCLEOTIDE SEQUENCE [LARGE SCALE GENOMIC DNA]</scope>
    <source>
        <strain evidence="1 2">TAC</strain>
    </source>
</reference>
<gene>
    <name evidence="1" type="ORF">CS528_02435</name>
</gene>
<evidence type="ECO:0000313" key="1">
    <source>
        <dbReference type="EMBL" id="ATQ35606.1"/>
    </source>
</evidence>
<sequence>MKKILLALSGLSVFSSTVPTTVSCFSEKKIVVLEYIAYVAQQKEGKNFVMKDEYIIASFKKSNLDHYSLKETYLNTSTSIYFYFKDGTKLNWDGEGTTKPWYGSIEEYTLYFTSLFGFPPTPIIKE</sequence>
<evidence type="ECO:0000313" key="2">
    <source>
        <dbReference type="Proteomes" id="UP000232226"/>
    </source>
</evidence>
<organism evidence="1 2">
    <name type="scientific">Mesoplasma entomophilum</name>
    <dbReference type="NCBI Taxonomy" id="2149"/>
    <lineage>
        <taxon>Bacteria</taxon>
        <taxon>Bacillati</taxon>
        <taxon>Mycoplasmatota</taxon>
        <taxon>Mollicutes</taxon>
        <taxon>Entomoplasmatales</taxon>
        <taxon>Entomoplasmataceae</taxon>
        <taxon>Mesoplasma</taxon>
    </lineage>
</organism>
<dbReference type="PROSITE" id="PS51257">
    <property type="entry name" value="PROKAR_LIPOPROTEIN"/>
    <property type="match status" value="1"/>
</dbReference>
<dbReference type="KEGG" id="ment:CS528_02435"/>
<dbReference type="AlphaFoldDB" id="A0A3S5XZY1"/>
<dbReference type="EMBL" id="CP024411">
    <property type="protein sequence ID" value="ATQ35606.1"/>
    <property type="molecule type" value="Genomic_DNA"/>
</dbReference>